<keyword evidence="1" id="KW-0732">Signal</keyword>
<evidence type="ECO:0000313" key="3">
    <source>
        <dbReference type="EMBL" id="MCV9385847.1"/>
    </source>
</evidence>
<dbReference type="PANTHER" id="PTHR38589">
    <property type="entry name" value="BLR0621 PROTEIN"/>
    <property type="match status" value="1"/>
</dbReference>
<feature type="domain" description="L,D-TPase catalytic" evidence="2">
    <location>
        <begin position="74"/>
        <end position="237"/>
    </location>
</feature>
<feature type="signal peptide" evidence="1">
    <location>
        <begin position="1"/>
        <end position="27"/>
    </location>
</feature>
<protein>
    <submittedName>
        <fullName evidence="3">L,D-transpeptidase family protein</fullName>
    </submittedName>
</protein>
<evidence type="ECO:0000256" key="1">
    <source>
        <dbReference type="SAM" id="SignalP"/>
    </source>
</evidence>
<dbReference type="Pfam" id="PF03734">
    <property type="entry name" value="YkuD"/>
    <property type="match status" value="1"/>
</dbReference>
<organism evidence="3 4">
    <name type="scientific">Reichenbachiella ulvae</name>
    <dbReference type="NCBI Taxonomy" id="2980104"/>
    <lineage>
        <taxon>Bacteria</taxon>
        <taxon>Pseudomonadati</taxon>
        <taxon>Bacteroidota</taxon>
        <taxon>Cytophagia</taxon>
        <taxon>Cytophagales</taxon>
        <taxon>Reichenbachiellaceae</taxon>
        <taxon>Reichenbachiella</taxon>
    </lineage>
</organism>
<dbReference type="RefSeq" id="WP_264136630.1">
    <property type="nucleotide sequence ID" value="NZ_JAOYOD010000001.1"/>
</dbReference>
<evidence type="ECO:0000259" key="2">
    <source>
        <dbReference type="Pfam" id="PF03734"/>
    </source>
</evidence>
<dbReference type="PANTHER" id="PTHR38589:SF1">
    <property type="entry name" value="BLR0621 PROTEIN"/>
    <property type="match status" value="1"/>
</dbReference>
<proteinExistence type="predicted"/>
<dbReference type="InterPro" id="IPR005490">
    <property type="entry name" value="LD_TPept_cat_dom"/>
</dbReference>
<gene>
    <name evidence="3" type="ORF">N7U62_04195</name>
</gene>
<sequence length="250" mass="27634">MMTTMTPMVARVLLISLVFLSELSAQSSLNGLDVPASCSQIIWVQSANNNATTGQLVRYERVESEWEQVGTPIPVVLGKNGLAWGKGLHESRQPEKVEGDGKAPAGIFLLGTSFGYAETSLIETSYPYRQATDRDYFIDDSQSEDYNSWKSIPLNQANNPKAFWTSYERMRRKDHLYEFGIVVKHNQSPAVPGKGSAIFLHVWRGPGSATLGCTAMSKENLLALAAWLEPGKSPVLIQISKSDLPNLKWN</sequence>
<keyword evidence="4" id="KW-1185">Reference proteome</keyword>
<accession>A0ABT3CQF0</accession>
<reference evidence="3 4" key="1">
    <citation type="submission" date="2022-10" db="EMBL/GenBank/DDBJ databases">
        <title>Comparative genomics and taxonomic characterization of three novel marine species of genus Reichenbachiella exhibiting antioxidant and polysaccharide degradation activities.</title>
        <authorList>
            <person name="Muhammad N."/>
            <person name="Lee Y.-J."/>
            <person name="Ko J."/>
            <person name="Kim S.-G."/>
        </authorList>
    </citation>
    <scope>NUCLEOTIDE SEQUENCE [LARGE SCALE GENOMIC DNA]</scope>
    <source>
        <strain evidence="3 4">ABR2-5</strain>
    </source>
</reference>
<evidence type="ECO:0000313" key="4">
    <source>
        <dbReference type="Proteomes" id="UP001300692"/>
    </source>
</evidence>
<dbReference type="Proteomes" id="UP001300692">
    <property type="component" value="Unassembled WGS sequence"/>
</dbReference>
<name>A0ABT3CQF0_9BACT</name>
<feature type="chain" id="PRO_5046349988" evidence="1">
    <location>
        <begin position="28"/>
        <end position="250"/>
    </location>
</feature>
<dbReference type="EMBL" id="JAOYOD010000001">
    <property type="protein sequence ID" value="MCV9385847.1"/>
    <property type="molecule type" value="Genomic_DNA"/>
</dbReference>
<comment type="caution">
    <text evidence="3">The sequence shown here is derived from an EMBL/GenBank/DDBJ whole genome shotgun (WGS) entry which is preliminary data.</text>
</comment>